<dbReference type="OrthoDB" id="9809356at2"/>
<comment type="cofactor">
    <cofactor evidence="1">
        <name>Mg(2+)</name>
        <dbReference type="ChEBI" id="CHEBI:18420"/>
    </cofactor>
</comment>
<evidence type="ECO:0000256" key="4">
    <source>
        <dbReference type="ARBA" id="ARBA00022598"/>
    </source>
</evidence>
<evidence type="ECO:0000256" key="2">
    <source>
        <dbReference type="ARBA" id="ARBA00008276"/>
    </source>
</evidence>
<dbReference type="STRING" id="574087.Acear_0528"/>
<dbReference type="AlphaFoldDB" id="D9QV12"/>
<dbReference type="GO" id="GO:0008841">
    <property type="term" value="F:dihydrofolate synthase activity"/>
    <property type="evidence" value="ECO:0007669"/>
    <property type="project" value="TreeGrafter"/>
</dbReference>
<dbReference type="RefSeq" id="WP_013277517.1">
    <property type="nucleotide sequence ID" value="NC_014378.1"/>
</dbReference>
<dbReference type="NCBIfam" id="TIGR01499">
    <property type="entry name" value="folC"/>
    <property type="match status" value="1"/>
</dbReference>
<evidence type="ECO:0000256" key="3">
    <source>
        <dbReference type="ARBA" id="ARBA00013025"/>
    </source>
</evidence>
<reference evidence="14 15" key="1">
    <citation type="journal article" date="2010" name="Stand. Genomic Sci.">
        <title>Complete genome sequence of Acetohalobium arabaticum type strain (Z-7288).</title>
        <authorList>
            <person name="Sikorski J."/>
            <person name="Lapidus A."/>
            <person name="Chertkov O."/>
            <person name="Lucas S."/>
            <person name="Copeland A."/>
            <person name="Glavina Del Rio T."/>
            <person name="Nolan M."/>
            <person name="Tice H."/>
            <person name="Cheng J.F."/>
            <person name="Han C."/>
            <person name="Brambilla E."/>
            <person name="Pitluck S."/>
            <person name="Liolios K."/>
            <person name="Ivanova N."/>
            <person name="Mavromatis K."/>
            <person name="Mikhailova N."/>
            <person name="Pati A."/>
            <person name="Bruce D."/>
            <person name="Detter C."/>
            <person name="Tapia R."/>
            <person name="Goodwin L."/>
            <person name="Chen A."/>
            <person name="Palaniappan K."/>
            <person name="Land M."/>
            <person name="Hauser L."/>
            <person name="Chang Y.J."/>
            <person name="Jeffries C.D."/>
            <person name="Rohde M."/>
            <person name="Goker M."/>
            <person name="Spring S."/>
            <person name="Woyke T."/>
            <person name="Bristow J."/>
            <person name="Eisen J.A."/>
            <person name="Markowitz V."/>
            <person name="Hugenholtz P."/>
            <person name="Kyrpides N.C."/>
            <person name="Klenk H.P."/>
        </authorList>
    </citation>
    <scope>NUCLEOTIDE SEQUENCE [LARGE SCALE GENOMIC DNA]</scope>
    <source>
        <strain evidence="15">ATCC 49924 / DSM 5501 / Z-7288</strain>
    </source>
</reference>
<keyword evidence="6 11" id="KW-0547">Nucleotide-binding</keyword>
<dbReference type="Gene3D" id="3.40.1190.10">
    <property type="entry name" value="Mur-like, catalytic domain"/>
    <property type="match status" value="1"/>
</dbReference>
<evidence type="ECO:0000259" key="13">
    <source>
        <dbReference type="Pfam" id="PF08245"/>
    </source>
</evidence>
<accession>D9QV12</accession>
<dbReference type="GO" id="GO:0004326">
    <property type="term" value="F:tetrahydrofolylpolyglutamate synthase activity"/>
    <property type="evidence" value="ECO:0007669"/>
    <property type="project" value="UniProtKB-EC"/>
</dbReference>
<dbReference type="InterPro" id="IPR036615">
    <property type="entry name" value="Mur_ligase_C_dom_sf"/>
</dbReference>
<dbReference type="EC" id="6.3.2.17" evidence="3"/>
<dbReference type="InterPro" id="IPR004101">
    <property type="entry name" value="Mur_ligase_C"/>
</dbReference>
<keyword evidence="7 11" id="KW-0067">ATP-binding</keyword>
<evidence type="ECO:0000256" key="11">
    <source>
        <dbReference type="PIRNR" id="PIRNR001563"/>
    </source>
</evidence>
<evidence type="ECO:0000256" key="6">
    <source>
        <dbReference type="ARBA" id="ARBA00022741"/>
    </source>
</evidence>
<keyword evidence="4 11" id="KW-0436">Ligase</keyword>
<dbReference type="InterPro" id="IPR013221">
    <property type="entry name" value="Mur_ligase_cen"/>
</dbReference>
<feature type="domain" description="Mur ligase central" evidence="13">
    <location>
        <begin position="42"/>
        <end position="267"/>
    </location>
</feature>
<evidence type="ECO:0000256" key="5">
    <source>
        <dbReference type="ARBA" id="ARBA00022723"/>
    </source>
</evidence>
<keyword evidence="8" id="KW-0460">Magnesium</keyword>
<name>D9QV12_ACEAZ</name>
<dbReference type="Gene3D" id="3.90.190.20">
    <property type="entry name" value="Mur ligase, C-terminal domain"/>
    <property type="match status" value="1"/>
</dbReference>
<evidence type="ECO:0000256" key="9">
    <source>
        <dbReference type="ARBA" id="ARBA00030592"/>
    </source>
</evidence>
<gene>
    <name evidence="14" type="ordered locus">Acear_0528</name>
</gene>
<comment type="catalytic activity">
    <reaction evidence="10">
        <text>(6S)-5,6,7,8-tetrahydrofolyl-(gamma-L-Glu)(n) + L-glutamate + ATP = (6S)-5,6,7,8-tetrahydrofolyl-(gamma-L-Glu)(n+1) + ADP + phosphate + H(+)</text>
        <dbReference type="Rhea" id="RHEA:10580"/>
        <dbReference type="Rhea" id="RHEA-COMP:14738"/>
        <dbReference type="Rhea" id="RHEA-COMP:14740"/>
        <dbReference type="ChEBI" id="CHEBI:15378"/>
        <dbReference type="ChEBI" id="CHEBI:29985"/>
        <dbReference type="ChEBI" id="CHEBI:30616"/>
        <dbReference type="ChEBI" id="CHEBI:43474"/>
        <dbReference type="ChEBI" id="CHEBI:141005"/>
        <dbReference type="ChEBI" id="CHEBI:456216"/>
        <dbReference type="EC" id="6.3.2.17"/>
    </reaction>
</comment>
<dbReference type="Proteomes" id="UP000001661">
    <property type="component" value="Chromosome"/>
</dbReference>
<dbReference type="PIRSF" id="PIRSF001563">
    <property type="entry name" value="Folylpolyglu_synth"/>
    <property type="match status" value="1"/>
</dbReference>
<dbReference type="HOGENOM" id="CLU_015869_1_2_9"/>
<protein>
    <recommendedName>
        <fullName evidence="3">tetrahydrofolate synthase</fullName>
        <ecNumber evidence="3">6.3.2.17</ecNumber>
    </recommendedName>
    <alternativeName>
        <fullName evidence="9">Tetrahydrofolylpolyglutamate synthase</fullName>
    </alternativeName>
</protein>
<dbReference type="SUPFAM" id="SSF53244">
    <property type="entry name" value="MurD-like peptide ligases, peptide-binding domain"/>
    <property type="match status" value="1"/>
</dbReference>
<feature type="domain" description="Mur ligase C-terminal" evidence="12">
    <location>
        <begin position="293"/>
        <end position="412"/>
    </location>
</feature>
<evidence type="ECO:0000313" key="14">
    <source>
        <dbReference type="EMBL" id="ADL12071.1"/>
    </source>
</evidence>
<evidence type="ECO:0000256" key="1">
    <source>
        <dbReference type="ARBA" id="ARBA00001946"/>
    </source>
</evidence>
<dbReference type="SUPFAM" id="SSF53623">
    <property type="entry name" value="MurD-like peptide ligases, catalytic domain"/>
    <property type="match status" value="1"/>
</dbReference>
<dbReference type="FunFam" id="3.40.1190.10:FF:000011">
    <property type="entry name" value="Folylpolyglutamate synthase/dihydrofolate synthase"/>
    <property type="match status" value="1"/>
</dbReference>
<evidence type="ECO:0000256" key="8">
    <source>
        <dbReference type="ARBA" id="ARBA00022842"/>
    </source>
</evidence>
<dbReference type="GO" id="GO:0005737">
    <property type="term" value="C:cytoplasm"/>
    <property type="evidence" value="ECO:0007669"/>
    <property type="project" value="TreeGrafter"/>
</dbReference>
<evidence type="ECO:0000256" key="7">
    <source>
        <dbReference type="ARBA" id="ARBA00022840"/>
    </source>
</evidence>
<dbReference type="GO" id="GO:0046872">
    <property type="term" value="F:metal ion binding"/>
    <property type="evidence" value="ECO:0007669"/>
    <property type="project" value="UniProtKB-KW"/>
</dbReference>
<organism evidence="14 15">
    <name type="scientific">Acetohalobium arabaticum (strain ATCC 49924 / DSM 5501 / Z-7288)</name>
    <dbReference type="NCBI Taxonomy" id="574087"/>
    <lineage>
        <taxon>Bacteria</taxon>
        <taxon>Bacillati</taxon>
        <taxon>Bacillota</taxon>
        <taxon>Clostridia</taxon>
        <taxon>Halanaerobiales</taxon>
        <taxon>Halobacteroidaceae</taxon>
        <taxon>Acetohalobium</taxon>
    </lineage>
</organism>
<dbReference type="InterPro" id="IPR001645">
    <property type="entry name" value="Folylpolyglutamate_synth"/>
</dbReference>
<dbReference type="KEGG" id="aar:Acear_0528"/>
<evidence type="ECO:0000313" key="15">
    <source>
        <dbReference type="Proteomes" id="UP000001661"/>
    </source>
</evidence>
<comment type="similarity">
    <text evidence="2 11">Belongs to the folylpolyglutamate synthase family.</text>
</comment>
<dbReference type="Pfam" id="PF02875">
    <property type="entry name" value="Mur_ligase_C"/>
    <property type="match status" value="1"/>
</dbReference>
<keyword evidence="5" id="KW-0479">Metal-binding</keyword>
<dbReference type="GO" id="GO:0005524">
    <property type="term" value="F:ATP binding"/>
    <property type="evidence" value="ECO:0007669"/>
    <property type="project" value="UniProtKB-KW"/>
</dbReference>
<dbReference type="PANTHER" id="PTHR11136">
    <property type="entry name" value="FOLYLPOLYGLUTAMATE SYNTHASE-RELATED"/>
    <property type="match status" value="1"/>
</dbReference>
<sequence>MKDAVEYLNKLDKFGVKPGLERIEVLLDYLDNPQNEINVIQVGGSNGKGSTSVMISSILAAAGYKVGTYNSPEIVSFYERMRINGEYMEPEALERLTKEVKPYIKKIEEQGLGHPTFFEVVTAIAFKYFAQEEVDVAVMEVGLGGRLDATNLADNIAAAVTNISREHTEYLGDTIAEIAAEKGGIVNQGGKLVTGVKNEAALDKLREISTKKEVEMIDVNQEIEVERLDKDLRGQSFKAKGKQDYGKLQLDLLGRYQQQNLKVALGVIEALPTSFEVTTEDIQQGLKDLTWPGRLELLGENPLVILDGAHNPAGAKELGRVIKEDLDYEELILVLGILADKDIEQMLDILTPLADKIILTKNTNKRASDPYEVAKVLEDRGKDVEVVPKVAQAAQQAIEIAAPADLISISGSLYTIAEARKFLVKNIIN</sequence>
<proteinExistence type="inferred from homology"/>
<evidence type="ECO:0000256" key="10">
    <source>
        <dbReference type="ARBA" id="ARBA00047493"/>
    </source>
</evidence>
<dbReference type="Pfam" id="PF08245">
    <property type="entry name" value="Mur_ligase_M"/>
    <property type="match status" value="1"/>
</dbReference>
<dbReference type="eggNOG" id="COG0285">
    <property type="taxonomic scope" value="Bacteria"/>
</dbReference>
<evidence type="ECO:0000259" key="12">
    <source>
        <dbReference type="Pfam" id="PF02875"/>
    </source>
</evidence>
<dbReference type="PANTHER" id="PTHR11136:SF0">
    <property type="entry name" value="DIHYDROFOLATE SYNTHETASE-RELATED"/>
    <property type="match status" value="1"/>
</dbReference>
<dbReference type="EMBL" id="CP002105">
    <property type="protein sequence ID" value="ADL12071.1"/>
    <property type="molecule type" value="Genomic_DNA"/>
</dbReference>
<keyword evidence="15" id="KW-1185">Reference proteome</keyword>
<dbReference type="InterPro" id="IPR036565">
    <property type="entry name" value="Mur-like_cat_sf"/>
</dbReference>